<dbReference type="SMART" id="SM00823">
    <property type="entry name" value="PKS_PP"/>
    <property type="match status" value="1"/>
</dbReference>
<dbReference type="InterPro" id="IPR006162">
    <property type="entry name" value="Ppantetheine_attach_site"/>
</dbReference>
<dbReference type="PROSITE" id="PS50075">
    <property type="entry name" value="CARRIER"/>
    <property type="match status" value="1"/>
</dbReference>
<dbReference type="GO" id="GO:0003824">
    <property type="term" value="F:catalytic activity"/>
    <property type="evidence" value="ECO:0007669"/>
    <property type="project" value="InterPro"/>
</dbReference>
<dbReference type="InterPro" id="IPR009081">
    <property type="entry name" value="PP-bd_ACP"/>
</dbReference>
<dbReference type="GO" id="GO:0044550">
    <property type="term" value="P:secondary metabolite biosynthetic process"/>
    <property type="evidence" value="ECO:0007669"/>
    <property type="project" value="TreeGrafter"/>
</dbReference>
<dbReference type="SUPFAM" id="SSF52777">
    <property type="entry name" value="CoA-dependent acyltransferases"/>
    <property type="match status" value="2"/>
</dbReference>
<dbReference type="InterPro" id="IPR020806">
    <property type="entry name" value="PKS_PP-bd"/>
</dbReference>
<feature type="non-terminal residue" evidence="5">
    <location>
        <position position="1"/>
    </location>
</feature>
<dbReference type="SUPFAM" id="SSF47336">
    <property type="entry name" value="ACP-like"/>
    <property type="match status" value="1"/>
</dbReference>
<evidence type="ECO:0000256" key="1">
    <source>
        <dbReference type="ARBA" id="ARBA00001957"/>
    </source>
</evidence>
<dbReference type="AlphaFoldDB" id="A0A2S7C1J7"/>
<dbReference type="InterPro" id="IPR036736">
    <property type="entry name" value="ACP-like_sf"/>
</dbReference>
<reference evidence="5 6" key="1">
    <citation type="submission" date="2016-08" db="EMBL/GenBank/DDBJ databases">
        <authorList>
            <person name="Seilhamer J.J."/>
        </authorList>
    </citation>
    <scope>NUCLEOTIDE SEQUENCE [LARGE SCALE GENOMIC DNA]</scope>
    <source>
        <strain evidence="5 6">CFBP4690</strain>
    </source>
</reference>
<evidence type="ECO:0000259" key="4">
    <source>
        <dbReference type="PROSITE" id="PS50075"/>
    </source>
</evidence>
<comment type="caution">
    <text evidence="5">The sequence shown here is derived from an EMBL/GenBank/DDBJ whole genome shotgun (WGS) entry which is preliminary data.</text>
</comment>
<gene>
    <name evidence="5" type="ORF">XcodCFBP4690_21995</name>
</gene>
<dbReference type="RefSeq" id="WP_430523621.1">
    <property type="nucleotide sequence ID" value="NZ_MDEC01000074.1"/>
</dbReference>
<keyword evidence="2" id="KW-0596">Phosphopantetheine</keyword>
<keyword evidence="3" id="KW-0597">Phosphoprotein</keyword>
<dbReference type="InterPro" id="IPR023213">
    <property type="entry name" value="CAT-like_dom_sf"/>
</dbReference>
<dbReference type="FunFam" id="1.10.1200.10:FF:000005">
    <property type="entry name" value="Nonribosomal peptide synthetase 1"/>
    <property type="match status" value="1"/>
</dbReference>
<dbReference type="Pfam" id="PF00668">
    <property type="entry name" value="Condensation"/>
    <property type="match status" value="1"/>
</dbReference>
<dbReference type="GO" id="GO:0043041">
    <property type="term" value="P:amino acid activation for nonribosomal peptide biosynthetic process"/>
    <property type="evidence" value="ECO:0007669"/>
    <property type="project" value="TreeGrafter"/>
</dbReference>
<dbReference type="PROSITE" id="PS00012">
    <property type="entry name" value="PHOSPHOPANTETHEINE"/>
    <property type="match status" value="1"/>
</dbReference>
<evidence type="ECO:0000313" key="6">
    <source>
        <dbReference type="Proteomes" id="UP000237872"/>
    </source>
</evidence>
<dbReference type="InterPro" id="IPR001242">
    <property type="entry name" value="Condensation_dom"/>
</dbReference>
<dbReference type="CDD" id="cd19544">
    <property type="entry name" value="E-C_NRPS"/>
    <property type="match status" value="1"/>
</dbReference>
<dbReference type="EMBL" id="MDEC01000074">
    <property type="protein sequence ID" value="PPU55411.1"/>
    <property type="molecule type" value="Genomic_DNA"/>
</dbReference>
<comment type="cofactor">
    <cofactor evidence="1">
        <name>pantetheine 4'-phosphate</name>
        <dbReference type="ChEBI" id="CHEBI:47942"/>
    </cofactor>
</comment>
<dbReference type="PANTHER" id="PTHR45527">
    <property type="entry name" value="NONRIBOSOMAL PEPTIDE SYNTHETASE"/>
    <property type="match status" value="1"/>
</dbReference>
<evidence type="ECO:0000256" key="3">
    <source>
        <dbReference type="ARBA" id="ARBA00022553"/>
    </source>
</evidence>
<dbReference type="Proteomes" id="UP000237872">
    <property type="component" value="Unassembled WGS sequence"/>
</dbReference>
<dbReference type="GO" id="GO:0005737">
    <property type="term" value="C:cytoplasm"/>
    <property type="evidence" value="ECO:0007669"/>
    <property type="project" value="TreeGrafter"/>
</dbReference>
<proteinExistence type="predicted"/>
<dbReference type="PANTHER" id="PTHR45527:SF1">
    <property type="entry name" value="FATTY ACID SYNTHASE"/>
    <property type="match status" value="1"/>
</dbReference>
<sequence length="578" mass="63655">PAPDAAHRLQGYEPPADAVEQTLAEIWQAVLGVERVGRHDNFFQLGGHSLLAVTLVERMRQHGLSADVRVLFGQPTLAALAAAIGTAGDVEVPPNLIPPDCRRITPELLTLVDVSQEAIDRIVATVPGGAANVQDIYPLAPLQEGVLYHHLAARQGDPYLQSVQLSFDSRDRMDRFVHALQQVIDHHDVFRTSVIWEGLETPVQVVWRKATLVLSQLVPEPVHGDALERLHATFNPARYRLDLSTAPLLQFHYAYDLANARWVAMLLIHHLVDDAATMHVLQAELHAYMSGDSAQLGASTPYRNYVAQARRDGRQAEREAFFRSEFADFESPTLPYGLHDIRGNGYAAEHSADLLEAGLHGRICAWAARLGVTPSSVYHLAWAHVVGQVAASDDVVFGTVLLGRMQAGTGADRAMGMFINTLPLRVRLTKQSAREAIHAVHAQLSALLLHEHAALSEVQRCSGVAPPLPLFSALLNYRSYQRAPLSSERSTPWQGIDILQSQRGSHYPVALDVEELEDSVRLTMHMPAGHGAQRMCTYMQSALAHLVEALEQAPELPLSQLRVMPEAERRQLLGFNIA</sequence>
<feature type="domain" description="Carrier" evidence="4">
    <location>
        <begin position="14"/>
        <end position="88"/>
    </location>
</feature>
<name>A0A2S7C1J7_9XANT</name>
<evidence type="ECO:0000256" key="2">
    <source>
        <dbReference type="ARBA" id="ARBA00022450"/>
    </source>
</evidence>
<accession>A0A2S7C1J7</accession>
<evidence type="ECO:0000313" key="5">
    <source>
        <dbReference type="EMBL" id="PPU55411.1"/>
    </source>
</evidence>
<protein>
    <submittedName>
        <fullName evidence="5">Non-ribosomal peptide synthetase</fullName>
    </submittedName>
</protein>
<dbReference type="GO" id="GO:0031177">
    <property type="term" value="F:phosphopantetheine binding"/>
    <property type="evidence" value="ECO:0007669"/>
    <property type="project" value="InterPro"/>
</dbReference>
<feature type="non-terminal residue" evidence="5">
    <location>
        <position position="578"/>
    </location>
</feature>
<dbReference type="Gene3D" id="3.30.559.10">
    <property type="entry name" value="Chloramphenicol acetyltransferase-like domain"/>
    <property type="match status" value="1"/>
</dbReference>
<dbReference type="Gene3D" id="1.10.1200.10">
    <property type="entry name" value="ACP-like"/>
    <property type="match status" value="1"/>
</dbReference>
<organism evidence="5 6">
    <name type="scientific">Xanthomonas codiaei</name>
    <dbReference type="NCBI Taxonomy" id="56463"/>
    <lineage>
        <taxon>Bacteria</taxon>
        <taxon>Pseudomonadati</taxon>
        <taxon>Pseudomonadota</taxon>
        <taxon>Gammaproteobacteria</taxon>
        <taxon>Lysobacterales</taxon>
        <taxon>Lysobacteraceae</taxon>
        <taxon>Xanthomonas</taxon>
    </lineage>
</organism>
<dbReference type="Gene3D" id="3.30.559.30">
    <property type="entry name" value="Nonribosomal peptide synthetase, condensation domain"/>
    <property type="match status" value="1"/>
</dbReference>
<dbReference type="Pfam" id="PF00550">
    <property type="entry name" value="PP-binding"/>
    <property type="match status" value="1"/>
</dbReference>